<feature type="transmembrane region" description="Helical" evidence="1">
    <location>
        <begin position="203"/>
        <end position="224"/>
    </location>
</feature>
<dbReference type="Pfam" id="PF01381">
    <property type="entry name" value="HTH_3"/>
    <property type="match status" value="1"/>
</dbReference>
<dbReference type="Gene3D" id="1.10.260.40">
    <property type="entry name" value="lambda repressor-like DNA-binding domains"/>
    <property type="match status" value="1"/>
</dbReference>
<dbReference type="InterPro" id="IPR010982">
    <property type="entry name" value="Lambda_DNA-bd_dom_sf"/>
</dbReference>
<keyword evidence="1" id="KW-0472">Membrane</keyword>
<dbReference type="EMBL" id="CP049056">
    <property type="protein sequence ID" value="QIE57974.1"/>
    <property type="molecule type" value="Genomic_DNA"/>
</dbReference>
<dbReference type="GO" id="GO:0003677">
    <property type="term" value="F:DNA binding"/>
    <property type="evidence" value="ECO:0007669"/>
    <property type="project" value="InterPro"/>
</dbReference>
<proteinExistence type="predicted"/>
<evidence type="ECO:0000256" key="1">
    <source>
        <dbReference type="SAM" id="Phobius"/>
    </source>
</evidence>
<evidence type="ECO:0000313" key="4">
    <source>
        <dbReference type="Proteomes" id="UP000503336"/>
    </source>
</evidence>
<dbReference type="CDD" id="cd00093">
    <property type="entry name" value="HTH_XRE"/>
    <property type="match status" value="1"/>
</dbReference>
<keyword evidence="1" id="KW-1133">Transmembrane helix</keyword>
<sequence length="267" mass="29273">MARGGVNRSALARRAGVDRSTIAQLLSADGARLPGGHLVAGLAAALGVSSDWLLGLTDEPERPGDVIAAAVTITEAARTVSDDQLLRWHREAAGRKIRHVPSTLPDMLKTEEMLRWEYQRTLGKTPDQAVGAMQDRLRLLRGEPSDYEVAMPTAELKACAAGAGYYEGLAAGMRRRQLLSLAEDARAWFPALRLHLFDARRVFSAPVTVFGTMIGVIYVGRIYLAFRSLDRVRSLAAHFDGLVREAEVDARDAPDWIEALAMRIDRD</sequence>
<reference evidence="3 4" key="1">
    <citation type="submission" date="2020-02" db="EMBL/GenBank/DDBJ databases">
        <title>complete genome sequence of Rhodobacteraceae bacterium.</title>
        <authorList>
            <person name="Park J."/>
            <person name="Kim Y.-S."/>
            <person name="Kim K.-H."/>
        </authorList>
    </citation>
    <scope>NUCLEOTIDE SEQUENCE [LARGE SCALE GENOMIC DNA]</scope>
    <source>
        <strain evidence="3 4">RR4-56</strain>
    </source>
</reference>
<dbReference type="SUPFAM" id="SSF47413">
    <property type="entry name" value="lambda repressor-like DNA-binding domains"/>
    <property type="match status" value="1"/>
</dbReference>
<dbReference type="Proteomes" id="UP000503336">
    <property type="component" value="Chromosome"/>
</dbReference>
<name>A0A7M3T7J3_9RHOB</name>
<keyword evidence="4" id="KW-1185">Reference proteome</keyword>
<dbReference type="PROSITE" id="PS50943">
    <property type="entry name" value="HTH_CROC1"/>
    <property type="match status" value="1"/>
</dbReference>
<evidence type="ECO:0000259" key="2">
    <source>
        <dbReference type="PROSITE" id="PS50943"/>
    </source>
</evidence>
<evidence type="ECO:0000313" key="3">
    <source>
        <dbReference type="EMBL" id="QIE57974.1"/>
    </source>
</evidence>
<dbReference type="InterPro" id="IPR001387">
    <property type="entry name" value="Cro/C1-type_HTH"/>
</dbReference>
<protein>
    <submittedName>
        <fullName evidence="3">Helix-turn-helix transcriptional regulator</fullName>
    </submittedName>
</protein>
<gene>
    <name evidence="3" type="ORF">G5B40_19055</name>
</gene>
<dbReference type="AlphaFoldDB" id="A0A7M3T7J3"/>
<organism evidence="3 4">
    <name type="scientific">Pikeienuella piscinae</name>
    <dbReference type="NCBI Taxonomy" id="2748098"/>
    <lineage>
        <taxon>Bacteria</taxon>
        <taxon>Pseudomonadati</taxon>
        <taxon>Pseudomonadota</taxon>
        <taxon>Alphaproteobacteria</taxon>
        <taxon>Rhodobacterales</taxon>
        <taxon>Paracoccaceae</taxon>
        <taxon>Pikeienuella</taxon>
    </lineage>
</organism>
<feature type="domain" description="HTH cro/C1-type" evidence="2">
    <location>
        <begin position="5"/>
        <end position="53"/>
    </location>
</feature>
<accession>A0A7M3T7J3</accession>
<dbReference type="KEGG" id="hdh:G5B40_19055"/>
<keyword evidence="1" id="KW-0812">Transmembrane</keyword>